<keyword evidence="1" id="KW-0732">Signal</keyword>
<dbReference type="EMBL" id="JBBUTG010000004">
    <property type="protein sequence ID" value="MEK8030997.1"/>
    <property type="molecule type" value="Genomic_DNA"/>
</dbReference>
<name>A0ABU9BM15_9BURK</name>
<evidence type="ECO:0000313" key="2">
    <source>
        <dbReference type="EMBL" id="MEK8030997.1"/>
    </source>
</evidence>
<proteinExistence type="predicted"/>
<feature type="chain" id="PRO_5045923388" evidence="1">
    <location>
        <begin position="24"/>
        <end position="144"/>
    </location>
</feature>
<dbReference type="RefSeq" id="WP_341425362.1">
    <property type="nucleotide sequence ID" value="NZ_JBBUTG010000004.1"/>
</dbReference>
<dbReference type="Proteomes" id="UP001371218">
    <property type="component" value="Unassembled WGS sequence"/>
</dbReference>
<evidence type="ECO:0000313" key="3">
    <source>
        <dbReference type="Proteomes" id="UP001371218"/>
    </source>
</evidence>
<feature type="signal peptide" evidence="1">
    <location>
        <begin position="1"/>
        <end position="23"/>
    </location>
</feature>
<organism evidence="2 3">
    <name type="scientific">Ideonella lacteola</name>
    <dbReference type="NCBI Taxonomy" id="2984193"/>
    <lineage>
        <taxon>Bacteria</taxon>
        <taxon>Pseudomonadati</taxon>
        <taxon>Pseudomonadota</taxon>
        <taxon>Betaproteobacteria</taxon>
        <taxon>Burkholderiales</taxon>
        <taxon>Sphaerotilaceae</taxon>
        <taxon>Ideonella</taxon>
    </lineage>
</organism>
<evidence type="ECO:0000256" key="1">
    <source>
        <dbReference type="SAM" id="SignalP"/>
    </source>
</evidence>
<protein>
    <submittedName>
        <fullName evidence="2">Uncharacterized protein</fullName>
    </submittedName>
</protein>
<accession>A0ABU9BM15</accession>
<keyword evidence="3" id="KW-1185">Reference proteome</keyword>
<gene>
    <name evidence="2" type="ORF">AACH06_09240</name>
</gene>
<comment type="caution">
    <text evidence="2">The sequence shown here is derived from an EMBL/GenBank/DDBJ whole genome shotgun (WGS) entry which is preliminary data.</text>
</comment>
<reference evidence="2 3" key="1">
    <citation type="submission" date="2024-04" db="EMBL/GenBank/DDBJ databases">
        <title>Novel species of the genus Ideonella isolated from streams.</title>
        <authorList>
            <person name="Lu H."/>
        </authorList>
    </citation>
    <scope>NUCLEOTIDE SEQUENCE [LARGE SCALE GENOMIC DNA]</scope>
    <source>
        <strain evidence="2 3">DXS29W</strain>
    </source>
</reference>
<sequence>MTRLFSWPLISLALLLAAPAAPAADETPFYRRAASCVAVLERDAVDMAGRYKAGDRSVKPGLVRLTEQGFAFIGRAYLRGLRKAEADKLIDEAKATQKTMTAEALVQLSTGCRAEGAKLYADASGLEQMIVSNRAKARVDKLLK</sequence>